<dbReference type="SMART" id="SM00777">
    <property type="entry name" value="Mad3_BUB1_I"/>
    <property type="match status" value="1"/>
</dbReference>
<dbReference type="GO" id="GO:0051754">
    <property type="term" value="P:meiotic sister chromatid cohesion, centromeric"/>
    <property type="evidence" value="ECO:0000318"/>
    <property type="project" value="GO_Central"/>
</dbReference>
<organism evidence="3 4">
    <name type="scientific">Chlamydomonas reinhardtii</name>
    <name type="common">Chlamydomonas smithii</name>
    <dbReference type="NCBI Taxonomy" id="3055"/>
    <lineage>
        <taxon>Eukaryota</taxon>
        <taxon>Viridiplantae</taxon>
        <taxon>Chlorophyta</taxon>
        <taxon>core chlorophytes</taxon>
        <taxon>Chlorophyceae</taxon>
        <taxon>CS clade</taxon>
        <taxon>Chlamydomonadales</taxon>
        <taxon>Chlamydomonadaceae</taxon>
        <taxon>Chlamydomonas</taxon>
    </lineage>
</organism>
<dbReference type="PANTHER" id="PTHR14030:SF4">
    <property type="entry name" value="BUB1 KINASE, ISOFORM A-RELATED"/>
    <property type="match status" value="1"/>
</dbReference>
<evidence type="ECO:0000313" key="4">
    <source>
        <dbReference type="Proteomes" id="UP000006906"/>
    </source>
</evidence>
<feature type="region of interest" description="Disordered" evidence="1">
    <location>
        <begin position="270"/>
        <end position="289"/>
    </location>
</feature>
<dbReference type="Gramene" id="PNW81330">
    <property type="protein sequence ID" value="PNW81330"/>
    <property type="gene ID" value="CHLRE_07g351450v5"/>
</dbReference>
<dbReference type="FunFam" id="1.25.40.430:FF:000003">
    <property type="entry name" value="Checkpoint serine/threonine-protein kinase BUB1"/>
    <property type="match status" value="1"/>
</dbReference>
<dbReference type="GO" id="GO:0004672">
    <property type="term" value="F:protein kinase activity"/>
    <property type="evidence" value="ECO:0000318"/>
    <property type="project" value="GO_Central"/>
</dbReference>
<feature type="compositionally biased region" description="Low complexity" evidence="1">
    <location>
        <begin position="817"/>
        <end position="835"/>
    </location>
</feature>
<dbReference type="PANTHER" id="PTHR14030">
    <property type="entry name" value="MITOTIC CHECKPOINT SERINE/THREONINE-PROTEIN KINASE BUB1"/>
    <property type="match status" value="1"/>
</dbReference>
<feature type="compositionally biased region" description="Low complexity" evidence="1">
    <location>
        <begin position="1098"/>
        <end position="1108"/>
    </location>
</feature>
<proteinExistence type="predicted"/>
<feature type="region of interest" description="Disordered" evidence="1">
    <location>
        <begin position="689"/>
        <end position="718"/>
    </location>
</feature>
<sequence>MEWENTKENCVPVRAGRSKAALQELADPAAEALEAKRKELWAQVAEYQGDDPLEAWQKYIKWMQEYGVGGGKADLQKVLETCTKELQRLPRYNNDIRFLRIWIQYADCLPDPGDVFLYLREKDIGRDFALYYEAYATFFELRANFQSADAVYMDGVQRGAKPLERLKQKHTAFQQRMAHRIKRRIQDEQELGPTPVEPVRASLASIGGRPGGSRTVQQQQQQAPALGGVLGAPSAGHAALFGAPPPPAQVALGRGTRPLAVVADDEFMGLGRGDSENGPLPGYSTMPQMNNLKELKPYTVIRKENTDRATAWNQFSLLPGGDTGPGGGATSLGLGGPGAAASASGLDIFTDEEFQEGDELRRGGSAAGGSMGPGMGAGGGVAAMHPLLAPASAAAAQELDPLLRSLAPPPALLRGSQPAALAALGLTAAPAATRASGLGGAAAAAAPLPAAGLSGPGKSALAPQAFGTGKLVQQPAAASAGVTAAPAPVSVTAAAPPATAYKAAASAAASAAPTAVPGPPPLHPVAAAALSAGTDVDASHFSYLGLQDGTANEMSYEELRAQAWMRRNPPHKRPASATSGPAAAVAAPASTWSQEAAAPAASLVVAQRGMAGLIIPDDDDDGENGPAVKAQKTAAAGMAVGGSSRRAFGQVLPGSGGASALSGGGGAAGGIGALGVLAGDNDEGAGIAAPTAPAPAQVADENPPTRRTLPGESGAGASVAPVTLPSLAATTRRPALGLLHDAAPAASPAAAYEHPPSAVPPQLYAPQAQLPVEPPAVQAAGPRPEPTVTISTRGAFDLLNSMFSDDLPHQQQRRVAHQPQPQPQAQPQARPAPLQARVPQFATAPVVEPAPALGMAPLQAAVPAVAAMAPAPAVAVAAAAAAPHEPTVTLHTRLAFDAINDMFSDALPHEEARRSRRVSAADGGGATTKPITSSDVRRLANAGRAGAGAGGAVGATAMHAPASALPSVPMCPAGAASSLAIHEDTFFLGPAAAAAAAAATATTQRGAVQGAAACQPVAHIYEDTEYVGLRPAAAGHGAGLGLGGSGSGGPAGGAGIMGALICEDTEFITKPVVTAAAGATGGIGYGGRRGTTDAAVGPGRPGPAALGPRPGGVGVGRPSLGGNAARQAPYAPGVGRGGGSGSGSGGDLQVWEDTQFVGRSGQF</sequence>
<dbReference type="Gene3D" id="1.25.40.430">
    <property type="match status" value="1"/>
</dbReference>
<evidence type="ECO:0000313" key="3">
    <source>
        <dbReference type="EMBL" id="PNW81330.1"/>
    </source>
</evidence>
<dbReference type="GO" id="GO:0007094">
    <property type="term" value="P:mitotic spindle assembly checkpoint signaling"/>
    <property type="evidence" value="ECO:0000318"/>
    <property type="project" value="GO_Central"/>
</dbReference>
<feature type="compositionally biased region" description="Low complexity" evidence="1">
    <location>
        <begin position="689"/>
        <end position="699"/>
    </location>
</feature>
<evidence type="ECO:0000256" key="1">
    <source>
        <dbReference type="SAM" id="MobiDB-lite"/>
    </source>
</evidence>
<feature type="region of interest" description="Disordered" evidence="1">
    <location>
        <begin position="910"/>
        <end position="931"/>
    </location>
</feature>
<dbReference type="PROSITE" id="PS51489">
    <property type="entry name" value="BUB1_N"/>
    <property type="match status" value="1"/>
</dbReference>
<gene>
    <name evidence="3" type="ORF">CHLRE_07g351450v5</name>
</gene>
<feature type="region of interest" description="Disordered" evidence="1">
    <location>
        <begin position="187"/>
        <end position="229"/>
    </location>
</feature>
<feature type="compositionally biased region" description="Gly residues" evidence="1">
    <location>
        <begin position="1134"/>
        <end position="1146"/>
    </location>
</feature>
<accession>A0A2K3DLD4</accession>
<dbReference type="KEGG" id="cre:CHLRE_07g351450v5"/>
<reference evidence="3 4" key="1">
    <citation type="journal article" date="2007" name="Science">
        <title>The Chlamydomonas genome reveals the evolution of key animal and plant functions.</title>
        <authorList>
            <person name="Merchant S.S."/>
            <person name="Prochnik S.E."/>
            <person name="Vallon O."/>
            <person name="Harris E.H."/>
            <person name="Karpowicz S.J."/>
            <person name="Witman G.B."/>
            <person name="Terry A."/>
            <person name="Salamov A."/>
            <person name="Fritz-Laylin L.K."/>
            <person name="Marechal-Drouard L."/>
            <person name="Marshall W.F."/>
            <person name="Qu L.H."/>
            <person name="Nelson D.R."/>
            <person name="Sanderfoot A.A."/>
            <person name="Spalding M.H."/>
            <person name="Kapitonov V.V."/>
            <person name="Ren Q."/>
            <person name="Ferris P."/>
            <person name="Lindquist E."/>
            <person name="Shapiro H."/>
            <person name="Lucas S.M."/>
            <person name="Grimwood J."/>
            <person name="Schmutz J."/>
            <person name="Cardol P."/>
            <person name="Cerutti H."/>
            <person name="Chanfreau G."/>
            <person name="Chen C.L."/>
            <person name="Cognat V."/>
            <person name="Croft M.T."/>
            <person name="Dent R."/>
            <person name="Dutcher S."/>
            <person name="Fernandez E."/>
            <person name="Fukuzawa H."/>
            <person name="Gonzalez-Ballester D."/>
            <person name="Gonzalez-Halphen D."/>
            <person name="Hallmann A."/>
            <person name="Hanikenne M."/>
            <person name="Hippler M."/>
            <person name="Inwood W."/>
            <person name="Jabbari K."/>
            <person name="Kalanon M."/>
            <person name="Kuras R."/>
            <person name="Lefebvre P.A."/>
            <person name="Lemaire S.D."/>
            <person name="Lobanov A.V."/>
            <person name="Lohr M."/>
            <person name="Manuell A."/>
            <person name="Meier I."/>
            <person name="Mets L."/>
            <person name="Mittag M."/>
            <person name="Mittelmeier T."/>
            <person name="Moroney J.V."/>
            <person name="Moseley J."/>
            <person name="Napoli C."/>
            <person name="Nedelcu A.M."/>
            <person name="Niyogi K."/>
            <person name="Novoselov S.V."/>
            <person name="Paulsen I.T."/>
            <person name="Pazour G."/>
            <person name="Purton S."/>
            <person name="Ral J.P."/>
            <person name="Riano-Pachon D.M."/>
            <person name="Riekhof W."/>
            <person name="Rymarquis L."/>
            <person name="Schroda M."/>
            <person name="Stern D."/>
            <person name="Umen J."/>
            <person name="Willows R."/>
            <person name="Wilson N."/>
            <person name="Zimmer S.L."/>
            <person name="Allmer J."/>
            <person name="Balk J."/>
            <person name="Bisova K."/>
            <person name="Chen C.J."/>
            <person name="Elias M."/>
            <person name="Gendler K."/>
            <person name="Hauser C."/>
            <person name="Lamb M.R."/>
            <person name="Ledford H."/>
            <person name="Long J.C."/>
            <person name="Minagawa J."/>
            <person name="Page M.D."/>
            <person name="Pan J."/>
            <person name="Pootakham W."/>
            <person name="Roje S."/>
            <person name="Rose A."/>
            <person name="Stahlberg E."/>
            <person name="Terauchi A.M."/>
            <person name="Yang P."/>
            <person name="Ball S."/>
            <person name="Bowler C."/>
            <person name="Dieckmann C.L."/>
            <person name="Gladyshev V.N."/>
            <person name="Green P."/>
            <person name="Jorgensen R."/>
            <person name="Mayfield S."/>
            <person name="Mueller-Roeber B."/>
            <person name="Rajamani S."/>
            <person name="Sayre R.T."/>
            <person name="Brokstein P."/>
            <person name="Dubchak I."/>
            <person name="Goodstein D."/>
            <person name="Hornick L."/>
            <person name="Huang Y.W."/>
            <person name="Jhaveri J."/>
            <person name="Luo Y."/>
            <person name="Martinez D."/>
            <person name="Ngau W.C."/>
            <person name="Otillar B."/>
            <person name="Poliakov A."/>
            <person name="Porter A."/>
            <person name="Szajkowski L."/>
            <person name="Werner G."/>
            <person name="Zhou K."/>
            <person name="Grigoriev I.V."/>
            <person name="Rokhsar D.S."/>
            <person name="Grossman A.R."/>
        </authorList>
    </citation>
    <scope>NUCLEOTIDE SEQUENCE [LARGE SCALE GENOMIC DNA]</scope>
    <source>
        <strain evidence="4">CC-503</strain>
    </source>
</reference>
<dbReference type="STRING" id="3055.A0A2K3DLD4"/>
<name>A0A2K3DLD4_CHLRE</name>
<dbReference type="EMBL" id="CM008968">
    <property type="protein sequence ID" value="PNW81330.1"/>
    <property type="molecule type" value="Genomic_DNA"/>
</dbReference>
<feature type="region of interest" description="Disordered" evidence="1">
    <location>
        <begin position="809"/>
        <end position="835"/>
    </location>
</feature>
<dbReference type="InParanoid" id="A0A2K3DLD4"/>
<dbReference type="GO" id="GO:0032991">
    <property type="term" value="C:protein-containing complex"/>
    <property type="evidence" value="ECO:0007669"/>
    <property type="project" value="UniProtKB-ARBA"/>
</dbReference>
<feature type="compositionally biased region" description="Low complexity" evidence="1">
    <location>
        <begin position="212"/>
        <end position="229"/>
    </location>
</feature>
<dbReference type="GO" id="GO:0000776">
    <property type="term" value="C:kinetochore"/>
    <property type="evidence" value="ECO:0000318"/>
    <property type="project" value="GO_Central"/>
</dbReference>
<dbReference type="InterPro" id="IPR015661">
    <property type="entry name" value="Bub1/Mad3"/>
</dbReference>
<dbReference type="GeneID" id="66054209"/>
<dbReference type="Proteomes" id="UP000006906">
    <property type="component" value="Chromosome 7"/>
</dbReference>
<dbReference type="RefSeq" id="XP_042923135.1">
    <property type="nucleotide sequence ID" value="XM_043064567.1"/>
</dbReference>
<keyword evidence="4" id="KW-1185">Reference proteome</keyword>
<feature type="region of interest" description="Disordered" evidence="1">
    <location>
        <begin position="1098"/>
        <end position="1149"/>
    </location>
</feature>
<protein>
    <recommendedName>
        <fullName evidence="2">BUB1 N-terminal domain-containing protein</fullName>
    </recommendedName>
</protein>
<dbReference type="InterPro" id="IPR013212">
    <property type="entry name" value="Mad3/Bub1_I"/>
</dbReference>
<dbReference type="OrthoDB" id="248495at2759"/>
<feature type="domain" description="BUB1 N-terminal" evidence="2">
    <location>
        <begin position="40"/>
        <end position="195"/>
    </location>
</feature>
<dbReference type="ExpressionAtlas" id="A0A2K3DLD4">
    <property type="expression patterns" value="differential"/>
</dbReference>
<evidence type="ECO:0000259" key="2">
    <source>
        <dbReference type="PROSITE" id="PS51489"/>
    </source>
</evidence>
<dbReference type="AlphaFoldDB" id="A0A2K3DLD4"/>
<dbReference type="Pfam" id="PF08311">
    <property type="entry name" value="Mad3_BUB1_I"/>
    <property type="match status" value="1"/>
</dbReference>